<evidence type="ECO:0000313" key="6">
    <source>
        <dbReference type="Proteomes" id="UP000179627"/>
    </source>
</evidence>
<sequence length="279" mass="30556">MPAEATKKDLRDILDLVRVLHDDTLNGGGAGGEMPAPVLGRLAAMIGCDSASYCRVDHAERRLLATVVEPASTDLSESAAFAAVLGQHPAFIAHRERRLPTGNSVALTDLMDFRALRNLPIYADFYRPRQTHDQLMNIVTVGRDQGTLLVFNRSRRGFSGRARELLDLVSPLVCQAVAHRERLTRLTTALRDAQRHASASDEAASRLPGLTPREREVAAHLVDGVGDREIARALGVSPRTVHKHLEQIYRKLGLQSRAAVVAMMRQAEPSGQPRRVSSS</sequence>
<dbReference type="AlphaFoldDB" id="A0A1S1QUE6"/>
<organism evidence="5 6">
    <name type="scientific">Parafrankia colletiae</name>
    <dbReference type="NCBI Taxonomy" id="573497"/>
    <lineage>
        <taxon>Bacteria</taxon>
        <taxon>Bacillati</taxon>
        <taxon>Actinomycetota</taxon>
        <taxon>Actinomycetes</taxon>
        <taxon>Frankiales</taxon>
        <taxon>Frankiaceae</taxon>
        <taxon>Parafrankia</taxon>
    </lineage>
</organism>
<keyword evidence="1" id="KW-0805">Transcription regulation</keyword>
<comment type="caution">
    <text evidence="5">The sequence shown here is derived from an EMBL/GenBank/DDBJ whole genome shotgun (WGS) entry which is preliminary data.</text>
</comment>
<evidence type="ECO:0000313" key="5">
    <source>
        <dbReference type="EMBL" id="OHV36682.1"/>
    </source>
</evidence>
<dbReference type="OrthoDB" id="9815744at2"/>
<evidence type="ECO:0000259" key="4">
    <source>
        <dbReference type="PROSITE" id="PS50043"/>
    </source>
</evidence>
<dbReference type="InterPro" id="IPR000792">
    <property type="entry name" value="Tscrpt_reg_LuxR_C"/>
</dbReference>
<dbReference type="SMART" id="SM00421">
    <property type="entry name" value="HTH_LUXR"/>
    <property type="match status" value="1"/>
</dbReference>
<dbReference type="Pfam" id="PF00196">
    <property type="entry name" value="GerE"/>
    <property type="match status" value="1"/>
</dbReference>
<keyword evidence="2" id="KW-0238">DNA-binding</keyword>
<dbReference type="PANTHER" id="PTHR44688:SF16">
    <property type="entry name" value="DNA-BINDING TRANSCRIPTIONAL ACTIVATOR DEVR_DOSR"/>
    <property type="match status" value="1"/>
</dbReference>
<dbReference type="PROSITE" id="PS50043">
    <property type="entry name" value="HTH_LUXR_2"/>
    <property type="match status" value="1"/>
</dbReference>
<protein>
    <submittedName>
        <fullName evidence="5">Helix-turn-helix transcriptional regulator</fullName>
    </submittedName>
</protein>
<dbReference type="SUPFAM" id="SSF46894">
    <property type="entry name" value="C-terminal effector domain of the bipartite response regulators"/>
    <property type="match status" value="1"/>
</dbReference>
<keyword evidence="3" id="KW-0804">Transcription</keyword>
<accession>A0A1S1QUE6</accession>
<dbReference type="PANTHER" id="PTHR44688">
    <property type="entry name" value="DNA-BINDING TRANSCRIPTIONAL ACTIVATOR DEVR_DOSR"/>
    <property type="match status" value="1"/>
</dbReference>
<dbReference type="Gene3D" id="1.10.10.10">
    <property type="entry name" value="Winged helix-like DNA-binding domain superfamily/Winged helix DNA-binding domain"/>
    <property type="match status" value="1"/>
</dbReference>
<gene>
    <name evidence="5" type="ORF">CC117_17470</name>
</gene>
<dbReference type="InterPro" id="IPR036388">
    <property type="entry name" value="WH-like_DNA-bd_sf"/>
</dbReference>
<keyword evidence="6" id="KW-1185">Reference proteome</keyword>
<dbReference type="GO" id="GO:0006355">
    <property type="term" value="P:regulation of DNA-templated transcription"/>
    <property type="evidence" value="ECO:0007669"/>
    <property type="project" value="InterPro"/>
</dbReference>
<evidence type="ECO:0000256" key="3">
    <source>
        <dbReference type="ARBA" id="ARBA00023163"/>
    </source>
</evidence>
<dbReference type="InterPro" id="IPR016032">
    <property type="entry name" value="Sig_transdc_resp-reg_C-effctor"/>
</dbReference>
<dbReference type="GO" id="GO:0003677">
    <property type="term" value="F:DNA binding"/>
    <property type="evidence" value="ECO:0007669"/>
    <property type="project" value="UniProtKB-KW"/>
</dbReference>
<dbReference type="RefSeq" id="WP_071084716.1">
    <property type="nucleotide sequence ID" value="NZ_MBLM01000115.1"/>
</dbReference>
<evidence type="ECO:0000256" key="1">
    <source>
        <dbReference type="ARBA" id="ARBA00023015"/>
    </source>
</evidence>
<reference evidence="6" key="1">
    <citation type="submission" date="2016-07" db="EMBL/GenBank/DDBJ databases">
        <title>Sequence Frankia sp. strain CcI1.17.</title>
        <authorList>
            <person name="Ghodhbane-Gtari F."/>
            <person name="Swanson E."/>
            <person name="Gueddou A."/>
            <person name="Morris K."/>
            <person name="Hezbri K."/>
            <person name="Ktari A."/>
            <person name="Nouioui I."/>
            <person name="Abebe-Akele F."/>
            <person name="Simpson S."/>
            <person name="Thomas K."/>
            <person name="Gtari M."/>
            <person name="Tisa L.S."/>
            <person name="Hurst S."/>
        </authorList>
    </citation>
    <scope>NUCLEOTIDE SEQUENCE [LARGE SCALE GENOMIC DNA]</scope>
    <source>
        <strain evidence="6">Cc1.17</strain>
    </source>
</reference>
<dbReference type="CDD" id="cd06170">
    <property type="entry name" value="LuxR_C_like"/>
    <property type="match status" value="1"/>
</dbReference>
<name>A0A1S1QUE6_9ACTN</name>
<dbReference type="EMBL" id="MBLM01000115">
    <property type="protein sequence ID" value="OHV36682.1"/>
    <property type="molecule type" value="Genomic_DNA"/>
</dbReference>
<dbReference type="Proteomes" id="UP000179627">
    <property type="component" value="Unassembled WGS sequence"/>
</dbReference>
<proteinExistence type="predicted"/>
<dbReference type="PRINTS" id="PR00038">
    <property type="entry name" value="HTHLUXR"/>
</dbReference>
<evidence type="ECO:0000256" key="2">
    <source>
        <dbReference type="ARBA" id="ARBA00023125"/>
    </source>
</evidence>
<feature type="domain" description="HTH luxR-type" evidence="4">
    <location>
        <begin position="203"/>
        <end position="268"/>
    </location>
</feature>